<dbReference type="EMBL" id="JADQUG010000017">
    <property type="protein sequence ID" value="MBG9354113.1"/>
    <property type="molecule type" value="Genomic_DNA"/>
</dbReference>
<proteinExistence type="predicted"/>
<gene>
    <name evidence="2" type="ORF">I4J41_05700</name>
</gene>
<accession>A0ABS0LBT0</accession>
<sequence>MTRTHYRYSNGNTPKQQAEADSRYRAKQRGLRTWVDAVADDLGLTRDQLLGMNSTELLGKLLSSSVTLPND</sequence>
<evidence type="ECO:0000313" key="3">
    <source>
        <dbReference type="Proteomes" id="UP000615580"/>
    </source>
</evidence>
<name>A0ABS0LBT0_9CORY</name>
<organism evidence="2 3">
    <name type="scientific">Corynebacterium belfantii</name>
    <dbReference type="NCBI Taxonomy" id="2014537"/>
    <lineage>
        <taxon>Bacteria</taxon>
        <taxon>Bacillati</taxon>
        <taxon>Actinomycetota</taxon>
        <taxon>Actinomycetes</taxon>
        <taxon>Mycobacteriales</taxon>
        <taxon>Corynebacteriaceae</taxon>
        <taxon>Corynebacterium</taxon>
    </lineage>
</organism>
<feature type="compositionally biased region" description="Polar residues" evidence="1">
    <location>
        <begin position="7"/>
        <end position="16"/>
    </location>
</feature>
<evidence type="ECO:0000256" key="1">
    <source>
        <dbReference type="SAM" id="MobiDB-lite"/>
    </source>
</evidence>
<dbReference type="RefSeq" id="WP_182000487.1">
    <property type="nucleotide sequence ID" value="NZ_JADQUD010000005.1"/>
</dbReference>
<dbReference type="Proteomes" id="UP000615580">
    <property type="component" value="Unassembled WGS sequence"/>
</dbReference>
<keyword evidence="3" id="KW-1185">Reference proteome</keyword>
<comment type="caution">
    <text evidence="2">The sequence shown here is derived from an EMBL/GenBank/DDBJ whole genome shotgun (WGS) entry which is preliminary data.</text>
</comment>
<feature type="region of interest" description="Disordered" evidence="1">
    <location>
        <begin position="1"/>
        <end position="21"/>
    </location>
</feature>
<reference evidence="2 3" key="1">
    <citation type="journal article" date="2020" name="J. Clin. Microbiol.">
        <title>Assessing the Genetic Diversity of Austrian Corynebacterium diphtheriae Clinical Isolates, 2011-2019.</title>
        <authorList>
            <person name="Schaeffer J."/>
            <person name="Huhulescu S."/>
            <person name="Stoeger A."/>
            <person name="Allerberger F."/>
            <person name="Ruppitsch W."/>
        </authorList>
    </citation>
    <scope>NUCLEOTIDE SEQUENCE [LARGE SCALE GENOMIC DNA]</scope>
    <source>
        <strain evidence="2 3">04-17</strain>
    </source>
</reference>
<protein>
    <submittedName>
        <fullName evidence="2">Uncharacterized protein</fullName>
    </submittedName>
</protein>
<evidence type="ECO:0000313" key="2">
    <source>
        <dbReference type="EMBL" id="MBG9354113.1"/>
    </source>
</evidence>